<feature type="chain" id="PRO_5043319442" evidence="1">
    <location>
        <begin position="28"/>
        <end position="219"/>
    </location>
</feature>
<evidence type="ECO:0000313" key="2">
    <source>
        <dbReference type="EMBL" id="MDG2949461.1"/>
    </source>
</evidence>
<dbReference type="Proteomes" id="UP001214976">
    <property type="component" value="Unassembled WGS sequence"/>
</dbReference>
<dbReference type="Pfam" id="PF11319">
    <property type="entry name" value="VasI"/>
    <property type="match status" value="1"/>
</dbReference>
<dbReference type="RefSeq" id="WP_317476703.1">
    <property type="nucleotide sequence ID" value="NZ_JARQTW010000006.1"/>
</dbReference>
<feature type="signal peptide" evidence="1">
    <location>
        <begin position="1"/>
        <end position="27"/>
    </location>
</feature>
<name>A0AAW6QAF8_9PAST</name>
<evidence type="ECO:0000313" key="3">
    <source>
        <dbReference type="Proteomes" id="UP001214976"/>
    </source>
</evidence>
<keyword evidence="1" id="KW-0732">Signal</keyword>
<reference evidence="2" key="1">
    <citation type="submission" date="2023-03" db="EMBL/GenBank/DDBJ databases">
        <title>Classification of Bisgaard taxon 6 and taxon 10 as Exercitatus varius gen. nov., spec. nov.</title>
        <authorList>
            <person name="Christensen H."/>
        </authorList>
    </citation>
    <scope>NUCLEOTIDE SEQUENCE</scope>
    <source>
        <strain evidence="2">86116</strain>
    </source>
</reference>
<organism evidence="2 3">
    <name type="scientific">Exercitatus varius</name>
    <dbReference type="NCBI Taxonomy" id="67857"/>
    <lineage>
        <taxon>Bacteria</taxon>
        <taxon>Pseudomonadati</taxon>
        <taxon>Pseudomonadota</taxon>
        <taxon>Gammaproteobacteria</taxon>
        <taxon>Pasteurellales</taxon>
        <taxon>Pasteurellaceae</taxon>
        <taxon>Exercitatus</taxon>
    </lineage>
</organism>
<dbReference type="EMBL" id="JARQTW010000006">
    <property type="protein sequence ID" value="MDG2949461.1"/>
    <property type="molecule type" value="Genomic_DNA"/>
</dbReference>
<proteinExistence type="predicted"/>
<dbReference type="InterPro" id="IPR017738">
    <property type="entry name" value="T6SS-assoc_VCA0118"/>
</dbReference>
<comment type="caution">
    <text evidence="2">The sequence shown here is derived from an EMBL/GenBank/DDBJ whole genome shotgun (WGS) entry which is preliminary data.</text>
</comment>
<gene>
    <name evidence="2" type="ORF">P7M15_02815</name>
</gene>
<protein>
    <submittedName>
        <fullName evidence="2">Type VI secretion system-associated protein TagO</fullName>
    </submittedName>
</protein>
<evidence type="ECO:0000256" key="1">
    <source>
        <dbReference type="SAM" id="SignalP"/>
    </source>
</evidence>
<sequence length="219" mass="24692">MHNKTYDLNKNIIILSILAMVTTFAQADTNNNELKNNPQVQQCTAIKSNARRLLCFDELFETPIRTQDINAKSIDSVIPKTVSDIFALANSDNAEEIDSNELQIGLPSEEKEQAAIYIACKDNITRFQIVLKDPVSKNPLNVEIADSTTNKTASKVDWQNAERGYMLDAGRGLYAIQQLKTMLYIDSFNIIIPQEKRKYTFKNNGLASRVAAIRKECGW</sequence>
<dbReference type="AlphaFoldDB" id="A0AAW6QAF8"/>
<accession>A0AAW6QAF8</accession>